<dbReference type="Proteomes" id="UP000814033">
    <property type="component" value="Unassembled WGS sequence"/>
</dbReference>
<sequence length="835" mass="93624">MSHSAARKAQLRSRNQRLVRAICILLPCTLCCLYFASLQEHRGWRSAGDIPSTRLELPGWTSLSAISLTAPAASPTTNLVGPLYLLELQSARSIEKGSLTAVIPVTPRALHDLDSILLVLRLKFPALVEVIVLCPEPLISDARLVLRNSVGLAGEDTGVQLTLQQKPVGISQTQALIRTATQTSSEWVLLLDSISLQHLQHKALFEPLGVSFPIGPRGFNPSPIGEADRCLPASKYARPATYLVPPLVMPSSLLDADHHSDLPNTWSSLGKWVASRRPDLIGGVVLGSQASNLSEWCPDQTNHVGLREGHLFQDSAPLEFHQQTLYDMPLWHLPEDEPLGYGVFGLLLPTKEEVLSLSPVLCMLAAMQRHIKILLFQERPPLTSGLHGGSPWQETVMSTNSCHLQLQLSTGVLAVGALVSAWLDSFPRPPDVLVALSEDDRWLPQALRQRNYQSTTLVHLSRADLPYCDWMGTLSDDEWKNWNVPQVELSIITDSRPDSLARLLRSLSEARYYGDTIHLRINMEQTADERTQRVVEDFEWEHGHVFVHHRVVHGGLLPSVVESWYPHTRDTYGILLEDDVEVSPLFFAWAKLAILRYRYGENANRSPQLFGISLYQQKNLELRPDGRQPFNARHLFRSAGLPHPNTPYLSQIPCSWGAVYFPEHWREFHAYLIARHAPSAPLPLAAEVAPDVRSNRWTRSWKKYFIELVFLRGYLMLYPNYVGFASLSTNHLEAGAHVRRQPRDIFDKKKALFSLPLLRLPDENASRVLDTGLLDLPEGRMPLWAALPVLDLHGRLTSEEEIRRQGELQRGALLQCEGSAGLHDAARLLCMSDSD</sequence>
<dbReference type="EMBL" id="MU275892">
    <property type="protein sequence ID" value="KAI0048105.1"/>
    <property type="molecule type" value="Genomic_DNA"/>
</dbReference>
<organism evidence="1 2">
    <name type="scientific">Auriscalpium vulgare</name>
    <dbReference type="NCBI Taxonomy" id="40419"/>
    <lineage>
        <taxon>Eukaryota</taxon>
        <taxon>Fungi</taxon>
        <taxon>Dikarya</taxon>
        <taxon>Basidiomycota</taxon>
        <taxon>Agaricomycotina</taxon>
        <taxon>Agaricomycetes</taxon>
        <taxon>Russulales</taxon>
        <taxon>Auriscalpiaceae</taxon>
        <taxon>Auriscalpium</taxon>
    </lineage>
</organism>
<accession>A0ACB8RWW5</accession>
<evidence type="ECO:0000313" key="2">
    <source>
        <dbReference type="Proteomes" id="UP000814033"/>
    </source>
</evidence>
<evidence type="ECO:0000313" key="1">
    <source>
        <dbReference type="EMBL" id="KAI0048105.1"/>
    </source>
</evidence>
<name>A0ACB8RWW5_9AGAM</name>
<keyword evidence="2" id="KW-1185">Reference proteome</keyword>
<reference evidence="1" key="1">
    <citation type="submission" date="2021-02" db="EMBL/GenBank/DDBJ databases">
        <authorList>
            <consortium name="DOE Joint Genome Institute"/>
            <person name="Ahrendt S."/>
            <person name="Looney B.P."/>
            <person name="Miyauchi S."/>
            <person name="Morin E."/>
            <person name="Drula E."/>
            <person name="Courty P.E."/>
            <person name="Chicoki N."/>
            <person name="Fauchery L."/>
            <person name="Kohler A."/>
            <person name="Kuo A."/>
            <person name="Labutti K."/>
            <person name="Pangilinan J."/>
            <person name="Lipzen A."/>
            <person name="Riley R."/>
            <person name="Andreopoulos W."/>
            <person name="He G."/>
            <person name="Johnson J."/>
            <person name="Barry K.W."/>
            <person name="Grigoriev I.V."/>
            <person name="Nagy L."/>
            <person name="Hibbett D."/>
            <person name="Henrissat B."/>
            <person name="Matheny P.B."/>
            <person name="Labbe J."/>
            <person name="Martin F."/>
        </authorList>
    </citation>
    <scope>NUCLEOTIDE SEQUENCE</scope>
    <source>
        <strain evidence="1">FP105234-sp</strain>
    </source>
</reference>
<gene>
    <name evidence="1" type="ORF">FA95DRAFT_1518032</name>
</gene>
<proteinExistence type="predicted"/>
<reference evidence="1" key="2">
    <citation type="journal article" date="2022" name="New Phytol.">
        <title>Evolutionary transition to the ectomycorrhizal habit in the genomes of a hyperdiverse lineage of mushroom-forming fungi.</title>
        <authorList>
            <person name="Looney B."/>
            <person name="Miyauchi S."/>
            <person name="Morin E."/>
            <person name="Drula E."/>
            <person name="Courty P.E."/>
            <person name="Kohler A."/>
            <person name="Kuo A."/>
            <person name="LaButti K."/>
            <person name="Pangilinan J."/>
            <person name="Lipzen A."/>
            <person name="Riley R."/>
            <person name="Andreopoulos W."/>
            <person name="He G."/>
            <person name="Johnson J."/>
            <person name="Nolan M."/>
            <person name="Tritt A."/>
            <person name="Barry K.W."/>
            <person name="Grigoriev I.V."/>
            <person name="Nagy L.G."/>
            <person name="Hibbett D."/>
            <person name="Henrissat B."/>
            <person name="Matheny P.B."/>
            <person name="Labbe J."/>
            <person name="Martin F.M."/>
        </authorList>
    </citation>
    <scope>NUCLEOTIDE SEQUENCE</scope>
    <source>
        <strain evidence="1">FP105234-sp</strain>
    </source>
</reference>
<comment type="caution">
    <text evidence="1">The sequence shown here is derived from an EMBL/GenBank/DDBJ whole genome shotgun (WGS) entry which is preliminary data.</text>
</comment>
<protein>
    <submittedName>
        <fullName evidence="1">Uncharacterized protein</fullName>
    </submittedName>
</protein>